<feature type="domain" description="FAD-binding PCMH-type" evidence="3">
    <location>
        <begin position="116"/>
        <end position="298"/>
    </location>
</feature>
<dbReference type="InterPro" id="IPR016166">
    <property type="entry name" value="FAD-bd_PCMH"/>
</dbReference>
<dbReference type="PANTHER" id="PTHR43130">
    <property type="entry name" value="ARAC-FAMILY TRANSCRIPTIONAL REGULATOR"/>
    <property type="match status" value="1"/>
</dbReference>
<dbReference type="InterPro" id="IPR002818">
    <property type="entry name" value="DJ-1/PfpI"/>
</dbReference>
<reference evidence="5" key="1">
    <citation type="submission" date="2019-06" db="EMBL/GenBank/DDBJ databases">
        <title>Draft genome sequence of the griseofulvin-producing fungus Xylaria cubensis strain G536.</title>
        <authorList>
            <person name="Mead M.E."/>
            <person name="Raja H.A."/>
            <person name="Steenwyk J.L."/>
            <person name="Knowles S.L."/>
            <person name="Oberlies N.H."/>
            <person name="Rokas A."/>
        </authorList>
    </citation>
    <scope>NUCLEOTIDE SEQUENCE [LARGE SCALE GENOMIC DNA]</scope>
    <source>
        <strain evidence="5">G536</strain>
    </source>
</reference>
<dbReference type="CDD" id="cd03139">
    <property type="entry name" value="GATase1_PfpI_2"/>
    <property type="match status" value="1"/>
</dbReference>
<keyword evidence="2" id="KW-0732">Signal</keyword>
<dbReference type="Gene3D" id="3.40.50.880">
    <property type="match status" value="1"/>
</dbReference>
<dbReference type="InterPro" id="IPR016169">
    <property type="entry name" value="FAD-bd_PCMH_sub2"/>
</dbReference>
<dbReference type="Gene3D" id="3.40.462.20">
    <property type="match status" value="1"/>
</dbReference>
<dbReference type="InterPro" id="IPR036318">
    <property type="entry name" value="FAD-bd_PCMH-like_sf"/>
</dbReference>
<protein>
    <recommendedName>
        <fullName evidence="3">FAD-binding PCMH-type domain-containing protein</fullName>
    </recommendedName>
</protein>
<dbReference type="Proteomes" id="UP000319160">
    <property type="component" value="Unassembled WGS sequence"/>
</dbReference>
<evidence type="ECO:0000256" key="2">
    <source>
        <dbReference type="SAM" id="SignalP"/>
    </source>
</evidence>
<dbReference type="InterPro" id="IPR006094">
    <property type="entry name" value="Oxid_FAD_bind_N"/>
</dbReference>
<evidence type="ECO:0000313" key="4">
    <source>
        <dbReference type="EMBL" id="TRX92671.1"/>
    </source>
</evidence>
<dbReference type="Pfam" id="PF01965">
    <property type="entry name" value="DJ-1_PfpI"/>
    <property type="match status" value="1"/>
</dbReference>
<dbReference type="STRING" id="2512241.A0A553HXJ4"/>
<dbReference type="PANTHER" id="PTHR43130:SF15">
    <property type="entry name" value="THIJ_PFPI FAMILY PROTEIN (AFU_ORTHOLOGUE AFUA_5G14240)"/>
    <property type="match status" value="1"/>
</dbReference>
<dbReference type="InterPro" id="IPR029062">
    <property type="entry name" value="Class_I_gatase-like"/>
</dbReference>
<gene>
    <name evidence="4" type="ORF">FHL15_006345</name>
</gene>
<evidence type="ECO:0000313" key="5">
    <source>
        <dbReference type="Proteomes" id="UP000319160"/>
    </source>
</evidence>
<comment type="caution">
    <text evidence="4">The sequence shown here is derived from an EMBL/GenBank/DDBJ whole genome shotgun (WGS) entry which is preliminary data.</text>
</comment>
<accession>A0A553HXJ4</accession>
<dbReference type="Gene3D" id="3.30.465.10">
    <property type="match status" value="2"/>
</dbReference>
<feature type="signal peptide" evidence="2">
    <location>
        <begin position="1"/>
        <end position="16"/>
    </location>
</feature>
<comment type="similarity">
    <text evidence="1">Belongs to the oxygen-dependent FAD-linked oxidoreductase family.</text>
</comment>
<proteinExistence type="inferred from homology"/>
<sequence length="892" mass="97406">MKGLFPIASLFVGVGASYTSQPWHALNATVGGRLRASTPIALPCFTSYGGLTNSVDDARCATVREEWKTGGLRTNFPGAFMNLQSEACLSEPADQCLVDNTVTPAGIPASNATCNQGSVPSYYIEITKGSDVTTALKFAKEHQVTLSVKNAGHDYMTRNSGKGTLSLWTHNLQDMEYHDSFIPQGCKDDVGRVMTVGAGTPSGDAHIFADKHDSVILGPYSPTVAASGGWLLGGGHGVLGPVYGMGADRVVEFQIVTPDGKERTVNACQDPDLFFALRGGGGSSFGVVLRATHSVIPRKPIAFADVHLPSNISSDTALEWIKLLVDESLEWGRQGWGGHVAGTYVTHFNPLTDYVSDNGTKARASFQRVTDFALAHGGTSNVAVYPNWLYIWNTFLLPLDTMQGGNLGMGSSRLIPDEIFATEEGKEKLMSYFRSIAEIGFNPVNFYTPVSTPFVYQRLQDPKGFANKTFGTSLTPAWYRSLWHLQTIGSMAWNSSYEDRVHFVTNLTNSTVQLEALAGPNAGSHFNEANPFMTGWQESYYGRENYNKLLMIKAKYDPENILTCWKCIGFQDKKDIPSSRYHCQGKLQQDFSHMLLWMSSLKALNCSLFKDESKSLSTLILQELVEILTTAKTTESKRASVEMVSLFGNLTSQLDHDGSGGPIPPLKTNETLPKNFGVIVFQAMLMQDMIGVVDPLQVLAHEFPMNLYILSSTMDPVTTAPASASMNTHNSSFWPTINPTHTFDTAPDDIEVLIVPGGPGVRAPDVSPITNFIRDTYPKLRYLLTICTGAGLAAKSGVLDGRKATTNKQAWATITAYGPNTTWVSPARWVVDGNIWSSSGATAGLDLTFAWIEHIWGNQWAEYVEGREEYVPHPQDFDPFAAKFNITPNGSL</sequence>
<feature type="chain" id="PRO_5021970722" description="FAD-binding PCMH-type domain-containing protein" evidence="2">
    <location>
        <begin position="17"/>
        <end position="892"/>
    </location>
</feature>
<dbReference type="OrthoDB" id="9983560at2759"/>
<name>A0A553HXJ4_9PEZI</name>
<dbReference type="EMBL" id="VFLP01000034">
    <property type="protein sequence ID" value="TRX92671.1"/>
    <property type="molecule type" value="Genomic_DNA"/>
</dbReference>
<dbReference type="InterPro" id="IPR052158">
    <property type="entry name" value="INH-QAR"/>
</dbReference>
<dbReference type="Pfam" id="PF08031">
    <property type="entry name" value="BBE"/>
    <property type="match status" value="1"/>
</dbReference>
<dbReference type="InterPro" id="IPR012951">
    <property type="entry name" value="BBE"/>
</dbReference>
<keyword evidence="5" id="KW-1185">Reference proteome</keyword>
<dbReference type="SUPFAM" id="SSF52317">
    <property type="entry name" value="Class I glutamine amidotransferase-like"/>
    <property type="match status" value="1"/>
</dbReference>
<dbReference type="PROSITE" id="PS51387">
    <property type="entry name" value="FAD_PCMH"/>
    <property type="match status" value="1"/>
</dbReference>
<dbReference type="GO" id="GO:0016491">
    <property type="term" value="F:oxidoreductase activity"/>
    <property type="evidence" value="ECO:0007669"/>
    <property type="project" value="InterPro"/>
</dbReference>
<dbReference type="AlphaFoldDB" id="A0A553HXJ4"/>
<evidence type="ECO:0000256" key="1">
    <source>
        <dbReference type="ARBA" id="ARBA00005466"/>
    </source>
</evidence>
<dbReference type="SUPFAM" id="SSF56176">
    <property type="entry name" value="FAD-binding/transporter-associated domain-like"/>
    <property type="match status" value="1"/>
</dbReference>
<evidence type="ECO:0000259" key="3">
    <source>
        <dbReference type="PROSITE" id="PS51387"/>
    </source>
</evidence>
<dbReference type="Pfam" id="PF01565">
    <property type="entry name" value="FAD_binding_4"/>
    <property type="match status" value="1"/>
</dbReference>
<dbReference type="GO" id="GO:0071949">
    <property type="term" value="F:FAD binding"/>
    <property type="evidence" value="ECO:0007669"/>
    <property type="project" value="InterPro"/>
</dbReference>
<organism evidence="4 5">
    <name type="scientific">Xylaria flabelliformis</name>
    <dbReference type="NCBI Taxonomy" id="2512241"/>
    <lineage>
        <taxon>Eukaryota</taxon>
        <taxon>Fungi</taxon>
        <taxon>Dikarya</taxon>
        <taxon>Ascomycota</taxon>
        <taxon>Pezizomycotina</taxon>
        <taxon>Sordariomycetes</taxon>
        <taxon>Xylariomycetidae</taxon>
        <taxon>Xylariales</taxon>
        <taxon>Xylariaceae</taxon>
        <taxon>Xylaria</taxon>
    </lineage>
</organism>